<dbReference type="GO" id="GO:0001018">
    <property type="term" value="F:mitochondrial promoter sequence-specific DNA binding"/>
    <property type="evidence" value="ECO:0007669"/>
    <property type="project" value="TreeGrafter"/>
</dbReference>
<evidence type="ECO:0000256" key="3">
    <source>
        <dbReference type="ARBA" id="ARBA00009493"/>
    </source>
</evidence>
<dbReference type="FunFam" id="1.10.287.280:FF:000001">
    <property type="entry name" value="DNA-directed RNA polymerase"/>
    <property type="match status" value="1"/>
</dbReference>
<dbReference type="PANTHER" id="PTHR10102:SF0">
    <property type="entry name" value="DNA-DIRECTED RNA POLYMERASE, MITOCHONDRIAL"/>
    <property type="match status" value="1"/>
</dbReference>
<name>A0A168BFY1_9HYPO</name>
<dbReference type="InterPro" id="IPR024075">
    <property type="entry name" value="DNA-dir_RNA_pol_helix_hairp_sf"/>
</dbReference>
<evidence type="ECO:0000256" key="9">
    <source>
        <dbReference type="ARBA" id="ARBA00023163"/>
    </source>
</evidence>
<comment type="catalytic activity">
    <reaction evidence="10 11">
        <text>RNA(n) + a ribonucleoside 5'-triphosphate = RNA(n+1) + diphosphate</text>
        <dbReference type="Rhea" id="RHEA:21248"/>
        <dbReference type="Rhea" id="RHEA-COMP:14527"/>
        <dbReference type="Rhea" id="RHEA-COMP:17342"/>
        <dbReference type="ChEBI" id="CHEBI:33019"/>
        <dbReference type="ChEBI" id="CHEBI:61557"/>
        <dbReference type="ChEBI" id="CHEBI:140395"/>
        <dbReference type="EC" id="2.7.7.6"/>
    </reaction>
</comment>
<dbReference type="GO" id="GO:0034245">
    <property type="term" value="C:mitochondrial DNA-directed RNA polymerase complex"/>
    <property type="evidence" value="ECO:0007669"/>
    <property type="project" value="TreeGrafter"/>
</dbReference>
<dbReference type="Gene3D" id="1.10.150.20">
    <property type="entry name" value="5' to 3' exonuclease, C-terminal subdomain"/>
    <property type="match status" value="1"/>
</dbReference>
<dbReference type="EC" id="2.7.7.6" evidence="11"/>
<reference evidence="14 15" key="1">
    <citation type="journal article" date="2016" name="Genome Biol. Evol.">
        <title>Divergent and convergent evolution of fungal pathogenicity.</title>
        <authorList>
            <person name="Shang Y."/>
            <person name="Xiao G."/>
            <person name="Zheng P."/>
            <person name="Cen K."/>
            <person name="Zhan S."/>
            <person name="Wang C."/>
        </authorList>
    </citation>
    <scope>NUCLEOTIDE SEQUENCE [LARGE SCALE GENOMIC DNA]</scope>
    <source>
        <strain evidence="14 15">RCEF 2490</strain>
    </source>
</reference>
<dbReference type="PANTHER" id="PTHR10102">
    <property type="entry name" value="DNA-DIRECTED RNA POLYMERASE, MITOCHONDRIAL"/>
    <property type="match status" value="1"/>
</dbReference>
<keyword evidence="15" id="KW-1185">Reference proteome</keyword>
<protein>
    <recommendedName>
        <fullName evidence="11">DNA-directed RNA polymerase</fullName>
        <ecNumber evidence="11">2.7.7.6</ecNumber>
    </recommendedName>
</protein>
<evidence type="ECO:0000256" key="5">
    <source>
        <dbReference type="ARBA" id="ARBA00022679"/>
    </source>
</evidence>
<sequence length="1378" mass="154348">MSRAAMFRSAGGLSRCLLSRQLRPWRCRLLDTGARLLLHKRDLATAVSDFSASPYDHLVNTALPAFPPPSSGIHERQPFDPLMLESIPEPGVPVAATKMNRYGIPGETESMLLVFDACIDVGRLERAAAVLKRFNSMAILSLEERISLHNQYLRTSLLQMQTSPDRRQAEQLHKWYELQIRSKGLPHTAETIACMLKASLLSERGPRLERLVKRYMGMAPGSSGLQVLTRADILSDQDLAVITNFCPAHTFTTEAEEADFQEFDEIEPEIGDIETKTTEAATESDKNPASSAIPELVATPQRGEGLVFLKQGLRALMDSQDVDISKLSDAARRDFQLRVERDAIGNAVDRWRSINKDLRRMGINTATAPSSKTGSLSQHMGDWLVALEKRLKEEMALIPESENKTTKNEQDLERCVYGPLLEQSNPARLAAVTIMSVLSVGAMQGMDKGIVVSHLVSNVAKLVQEDIEMQKGALEKVRARKEKKLRRGVALAKPVSEPEVTQSTTDEPPLIEVSSETLQKLETMRKEPWSMFIRARVGSILLKLFLETAKIQVSVKHSVTNETVRQSQPAFAHMLQPRRGKKIGVLIPNMRLMDQMKREPIGDFIAKHLPMIVEPKPWRHLTEGGFLESKSTLVRISPGDEEQKLYTNAAIESGNLKQVFQGLDALGKTAWQINKDVLTVMMEAWNSGEEIANMPPLDPDLEVPEEPDSSADPLLRKRWIRAVKAVENKRYGLHSQRCYMNLQLEIARTFRNQTIYFPHNLDYRGRAYPMPTYLNHMGADHARAILKFANGKMLGARGLQWLKIHLANLYGMDKSSFEERQAFTDKNVPNIIDSATRPLDGTRWWLKAEDPWQCLAACFELKAALDLPDPTQFVSQLPVHQDGTCNGLQHYAALGGDTWGARQVNLEPGDRPADVYSAVANLVKEGIDEDAKAQVRPALVLQGKITRKVVKQTVMTNVYGVTFSGAKKQVCKQIEALYPDLGKECGIPNMILSTYIAKHIFRALKSMFGGAHDIQYWLGEIGNRVCRALTASQLQQIADGAASAEAKSGRPSKNQKTNLDELAQHFRSTVVWTTPLRLPVAQPYRKHKMREIRTCLQAISYPINDRTNSVDRRKQLQGFPPNFIHSLDASHMLLSALQCSDQGLDFAAVHDSFWTHAADVDTMNGILREAFIRIHEEDVIGRLAKEVQARHKGSLYLSHIEPDSAVAEKIKELRKKNKLSLKDELLLEHRRNSLRLSGDPQDLAAAQKMVTPASIYEEMAGRSAEVRIDPDMSDTVLGEIPANEVDELHSVAGVDQTLSAVDDESPDPLDQDSPRALSDRLLEKMNTAYIESYLTKKPKPAKYKKLPVPVWLPLTIPDVPKKGEFDVTRLRESKYFFS</sequence>
<dbReference type="SUPFAM" id="SSF56672">
    <property type="entry name" value="DNA/RNA polymerases"/>
    <property type="match status" value="1"/>
</dbReference>
<evidence type="ECO:0000256" key="12">
    <source>
        <dbReference type="SAM" id="MobiDB-lite"/>
    </source>
</evidence>
<keyword evidence="4 11" id="KW-0240">DNA-directed RNA polymerase</keyword>
<dbReference type="GO" id="GO:0003899">
    <property type="term" value="F:DNA-directed RNA polymerase activity"/>
    <property type="evidence" value="ECO:0007669"/>
    <property type="project" value="UniProtKB-EC"/>
</dbReference>
<evidence type="ECO:0000313" key="14">
    <source>
        <dbReference type="EMBL" id="KZZ95256.1"/>
    </source>
</evidence>
<dbReference type="InterPro" id="IPR046950">
    <property type="entry name" value="DNA-dir_Rpol_C_phage-type"/>
</dbReference>
<evidence type="ECO:0000256" key="1">
    <source>
        <dbReference type="ARBA" id="ARBA00004026"/>
    </source>
</evidence>
<dbReference type="InterPro" id="IPR037159">
    <property type="entry name" value="RNA_POL_N_sf"/>
</dbReference>
<feature type="domain" description="DNA-directed RNA polymerase N-terminal" evidence="13">
    <location>
        <begin position="334"/>
        <end position="668"/>
    </location>
</feature>
<dbReference type="Gene3D" id="1.10.1320.10">
    <property type="entry name" value="DNA-directed RNA polymerase, N-terminal domain"/>
    <property type="match status" value="1"/>
</dbReference>
<keyword evidence="8" id="KW-0496">Mitochondrion</keyword>
<gene>
    <name evidence="14" type="ORF">AAL_04487</name>
</gene>
<keyword evidence="5 11" id="KW-0808">Transferase</keyword>
<evidence type="ECO:0000256" key="4">
    <source>
        <dbReference type="ARBA" id="ARBA00022478"/>
    </source>
</evidence>
<dbReference type="EMBL" id="AZGY01000009">
    <property type="protein sequence ID" value="KZZ95256.1"/>
    <property type="molecule type" value="Genomic_DNA"/>
</dbReference>
<dbReference type="STRING" id="1081109.A0A168BFY1"/>
<dbReference type="Pfam" id="PF14700">
    <property type="entry name" value="RPOL_N"/>
    <property type="match status" value="1"/>
</dbReference>
<comment type="caution">
    <text evidence="14">The sequence shown here is derived from an EMBL/GenBank/DDBJ whole genome shotgun (WGS) entry which is preliminary data.</text>
</comment>
<evidence type="ECO:0000256" key="8">
    <source>
        <dbReference type="ARBA" id="ARBA00023128"/>
    </source>
</evidence>
<dbReference type="InterPro" id="IPR002092">
    <property type="entry name" value="DNA-dir_Rpol_phage-type"/>
</dbReference>
<evidence type="ECO:0000313" key="15">
    <source>
        <dbReference type="Proteomes" id="UP000078544"/>
    </source>
</evidence>
<dbReference type="PROSITE" id="PS00900">
    <property type="entry name" value="RNA_POL_PHAGE_1"/>
    <property type="match status" value="1"/>
</dbReference>
<dbReference type="FunFam" id="1.10.150.20:FF:000041">
    <property type="entry name" value="DNA-directed RNA polymerase"/>
    <property type="match status" value="1"/>
</dbReference>
<dbReference type="InterPro" id="IPR043502">
    <property type="entry name" value="DNA/RNA_pol_sf"/>
</dbReference>
<organism evidence="14 15">
    <name type="scientific">Moelleriella libera RCEF 2490</name>
    <dbReference type="NCBI Taxonomy" id="1081109"/>
    <lineage>
        <taxon>Eukaryota</taxon>
        <taxon>Fungi</taxon>
        <taxon>Dikarya</taxon>
        <taxon>Ascomycota</taxon>
        <taxon>Pezizomycotina</taxon>
        <taxon>Sordariomycetes</taxon>
        <taxon>Hypocreomycetidae</taxon>
        <taxon>Hypocreales</taxon>
        <taxon>Clavicipitaceae</taxon>
        <taxon>Moelleriella</taxon>
    </lineage>
</organism>
<accession>A0A168BFY1</accession>
<dbReference type="Gene3D" id="1.10.287.280">
    <property type="match status" value="1"/>
</dbReference>
<keyword evidence="6 11" id="KW-0548">Nucleotidyltransferase</keyword>
<dbReference type="SMART" id="SM01311">
    <property type="entry name" value="RPOL_N"/>
    <property type="match status" value="1"/>
</dbReference>
<evidence type="ECO:0000256" key="11">
    <source>
        <dbReference type="RuleBase" id="RU003805"/>
    </source>
</evidence>
<evidence type="ECO:0000256" key="10">
    <source>
        <dbReference type="ARBA" id="ARBA00048552"/>
    </source>
</evidence>
<evidence type="ECO:0000256" key="2">
    <source>
        <dbReference type="ARBA" id="ARBA00004173"/>
    </source>
</evidence>
<comment type="similarity">
    <text evidence="3 11">Belongs to the phage and mitochondrial RNA polymerase family.</text>
</comment>
<evidence type="ECO:0000256" key="6">
    <source>
        <dbReference type="ARBA" id="ARBA00022695"/>
    </source>
</evidence>
<dbReference type="Pfam" id="PF00940">
    <property type="entry name" value="RNA_pol"/>
    <property type="match status" value="1"/>
</dbReference>
<evidence type="ECO:0000259" key="13">
    <source>
        <dbReference type="SMART" id="SM01311"/>
    </source>
</evidence>
<dbReference type="Gene3D" id="1.10.287.260">
    <property type="match status" value="1"/>
</dbReference>
<dbReference type="InterPro" id="IPR029262">
    <property type="entry name" value="RPOL_N"/>
</dbReference>
<comment type="subcellular location">
    <subcellularLocation>
        <location evidence="2">Mitochondrion</location>
    </subcellularLocation>
</comment>
<feature type="region of interest" description="Disordered" evidence="12">
    <location>
        <begin position="489"/>
        <end position="508"/>
    </location>
</feature>
<dbReference type="Proteomes" id="UP000078544">
    <property type="component" value="Unassembled WGS sequence"/>
</dbReference>
<keyword evidence="7" id="KW-0809">Transit peptide</keyword>
<comment type="function">
    <text evidence="1 11">DNA-dependent RNA polymerase catalyzes the transcription of DNA into RNA using the four ribonucleoside triphosphates as substrates.</text>
</comment>
<evidence type="ECO:0000256" key="7">
    <source>
        <dbReference type="ARBA" id="ARBA00022946"/>
    </source>
</evidence>
<dbReference type="PROSITE" id="PS00489">
    <property type="entry name" value="RNA_POL_PHAGE_2"/>
    <property type="match status" value="1"/>
</dbReference>
<keyword evidence="9 11" id="KW-0804">Transcription</keyword>
<dbReference type="GO" id="GO:0006390">
    <property type="term" value="P:mitochondrial transcription"/>
    <property type="evidence" value="ECO:0007669"/>
    <property type="project" value="TreeGrafter"/>
</dbReference>
<dbReference type="OrthoDB" id="276422at2759"/>
<proteinExistence type="inferred from homology"/>